<proteinExistence type="inferred from homology"/>
<dbReference type="EMBL" id="UOGF01000101">
    <property type="protein sequence ID" value="VAX33027.1"/>
    <property type="molecule type" value="Genomic_DNA"/>
</dbReference>
<evidence type="ECO:0000256" key="2">
    <source>
        <dbReference type="ARBA" id="ARBA00006971"/>
    </source>
</evidence>
<feature type="transmembrane region" description="Helical" evidence="7">
    <location>
        <begin position="38"/>
        <end position="60"/>
    </location>
</feature>
<feature type="coiled-coil region" evidence="6">
    <location>
        <begin position="220"/>
        <end position="247"/>
    </location>
</feature>
<feature type="domain" description="Band 7" evidence="8">
    <location>
        <begin position="54"/>
        <end position="228"/>
    </location>
</feature>
<dbReference type="Pfam" id="PF01145">
    <property type="entry name" value="Band_7"/>
    <property type="match status" value="1"/>
</dbReference>
<reference evidence="9" key="1">
    <citation type="submission" date="2018-06" db="EMBL/GenBank/DDBJ databases">
        <authorList>
            <person name="Zhirakovskaya E."/>
        </authorList>
    </citation>
    <scope>NUCLEOTIDE SEQUENCE</scope>
</reference>
<organism evidence="9">
    <name type="scientific">hydrothermal vent metagenome</name>
    <dbReference type="NCBI Taxonomy" id="652676"/>
    <lineage>
        <taxon>unclassified sequences</taxon>
        <taxon>metagenomes</taxon>
        <taxon>ecological metagenomes</taxon>
    </lineage>
</organism>
<dbReference type="PANTHER" id="PTHR43327">
    <property type="entry name" value="STOMATIN-LIKE PROTEIN 2, MITOCHONDRIAL"/>
    <property type="match status" value="1"/>
</dbReference>
<dbReference type="InterPro" id="IPR001107">
    <property type="entry name" value="Band_7"/>
</dbReference>
<sequence>MSWEPRSPGGDFEDPFVKILKEFQKFLKQRAPGPIFKGWKIILLLLVVGFFLWKGFYIVAPDEQGVVLRFGKMVRTTAPGPHLKIPMIEEVLLPKITKLHRIEIGFRTRGSSSQRIPVEALMVTGDENIVAVEMIVQFRIKNAQEFLFNVADIGATIKKSAEASIRQVVGQTDIDEALTVGKAQIQLEAQTALQNILDEYEAGVQITAIQLQDVNPPDDVAAAFKDVASAKEDKEKLINESHGYRNDIIPKAKGEAAQMVNEAQAYSESRVRRAEGEADRFLKTLKEYKQSEDIIRKRIFIETMEEVMSKVDKVIIDDAVAGKVLPYLPLDRGVLGKGLKQGAK</sequence>
<dbReference type="NCBIfam" id="TIGR01933">
    <property type="entry name" value="hflK"/>
    <property type="match status" value="1"/>
</dbReference>
<dbReference type="InterPro" id="IPR010201">
    <property type="entry name" value="HflK"/>
</dbReference>
<dbReference type="Gene3D" id="3.30.479.30">
    <property type="entry name" value="Band 7 domain"/>
    <property type="match status" value="1"/>
</dbReference>
<accession>A0A3B1DW66</accession>
<gene>
    <name evidence="9" type="ORF">MNBD_NITROSPIRAE01-135</name>
</gene>
<keyword evidence="5 7" id="KW-0472">Membrane</keyword>
<keyword evidence="3 7" id="KW-0812">Transmembrane</keyword>
<evidence type="ECO:0000256" key="5">
    <source>
        <dbReference type="ARBA" id="ARBA00023136"/>
    </source>
</evidence>
<dbReference type="SMART" id="SM00244">
    <property type="entry name" value="PHB"/>
    <property type="match status" value="1"/>
</dbReference>
<protein>
    <submittedName>
        <fullName evidence="9">HflK protein</fullName>
    </submittedName>
</protein>
<evidence type="ECO:0000256" key="1">
    <source>
        <dbReference type="ARBA" id="ARBA00004370"/>
    </source>
</evidence>
<evidence type="ECO:0000256" key="3">
    <source>
        <dbReference type="ARBA" id="ARBA00022692"/>
    </source>
</evidence>
<evidence type="ECO:0000256" key="4">
    <source>
        <dbReference type="ARBA" id="ARBA00022989"/>
    </source>
</evidence>
<evidence type="ECO:0000256" key="6">
    <source>
        <dbReference type="SAM" id="Coils"/>
    </source>
</evidence>
<dbReference type="InterPro" id="IPR036013">
    <property type="entry name" value="Band_7/SPFH_dom_sf"/>
</dbReference>
<comment type="subcellular location">
    <subcellularLocation>
        <location evidence="1">Membrane</location>
    </subcellularLocation>
</comment>
<evidence type="ECO:0000259" key="8">
    <source>
        <dbReference type="SMART" id="SM00244"/>
    </source>
</evidence>
<dbReference type="AlphaFoldDB" id="A0A3B1DW66"/>
<dbReference type="CDD" id="cd03404">
    <property type="entry name" value="SPFH_HflK"/>
    <property type="match status" value="1"/>
</dbReference>
<dbReference type="InterPro" id="IPR050710">
    <property type="entry name" value="Band7/mec-2_domain"/>
</dbReference>
<keyword evidence="4 7" id="KW-1133">Transmembrane helix</keyword>
<dbReference type="GO" id="GO:0016020">
    <property type="term" value="C:membrane"/>
    <property type="evidence" value="ECO:0007669"/>
    <property type="project" value="UniProtKB-SubCell"/>
</dbReference>
<dbReference type="SUPFAM" id="SSF117892">
    <property type="entry name" value="Band 7/SPFH domain"/>
    <property type="match status" value="1"/>
</dbReference>
<comment type="similarity">
    <text evidence="2">Belongs to the band 7/mec-2 family. HflK subfamily.</text>
</comment>
<evidence type="ECO:0000256" key="7">
    <source>
        <dbReference type="SAM" id="Phobius"/>
    </source>
</evidence>
<dbReference type="PANTHER" id="PTHR43327:SF2">
    <property type="entry name" value="MODULATOR OF FTSH PROTEASE HFLK"/>
    <property type="match status" value="1"/>
</dbReference>
<keyword evidence="6" id="KW-0175">Coiled coil</keyword>
<evidence type="ECO:0000313" key="9">
    <source>
        <dbReference type="EMBL" id="VAX33027.1"/>
    </source>
</evidence>
<name>A0A3B1DW66_9ZZZZ</name>